<keyword evidence="3" id="KW-1185">Reference proteome</keyword>
<sequence>MNGLQLNTLTTNQSLLLSVIDKITDPKIRNQILNLCIQQLALDNLKPSTTPKLPVNNYYNFQDVLRRLENSKPITIQELHQEINLLKSKVRSIKLSLQKYEMKQQSIRIDASTSQQVDQTDDSQLHLLHKMTSPKWYIHDTLVIQEEYTIQVIALTDSGADLNCIQEGLVPTKYFVKTTQSLTSASESTVHNKAALAHFIHHSGKSPPNKLNTLSENVKQHRLAYHTSQSNTKLDLTDLTRGNSKASPEQTASGKDISNPLTPVNLNARSKHLYSTNPPPESLLNRYPVSRRYRDNPTSRANALATYKCFSLGTSPDPFPHPEQIWWNGLDYES</sequence>
<evidence type="ECO:0008006" key="4">
    <source>
        <dbReference type="Google" id="ProtNLM"/>
    </source>
</evidence>
<evidence type="ECO:0000313" key="3">
    <source>
        <dbReference type="Proteomes" id="UP000541444"/>
    </source>
</evidence>
<dbReference type="OrthoDB" id="1747414at2759"/>
<dbReference type="AlphaFoldDB" id="A0A7J7LJM6"/>
<proteinExistence type="predicted"/>
<evidence type="ECO:0000313" key="2">
    <source>
        <dbReference type="EMBL" id="KAF6142833.1"/>
    </source>
</evidence>
<reference evidence="2 3" key="1">
    <citation type="journal article" date="2020" name="IScience">
        <title>Genome Sequencing of the Endangered Kingdonia uniflora (Circaeasteraceae, Ranunculales) Reveals Potential Mechanisms of Evolutionary Specialization.</title>
        <authorList>
            <person name="Sun Y."/>
            <person name="Deng T."/>
            <person name="Zhang A."/>
            <person name="Moore M.J."/>
            <person name="Landis J.B."/>
            <person name="Lin N."/>
            <person name="Zhang H."/>
            <person name="Zhang X."/>
            <person name="Huang J."/>
            <person name="Zhang X."/>
            <person name="Sun H."/>
            <person name="Wang H."/>
        </authorList>
    </citation>
    <scope>NUCLEOTIDE SEQUENCE [LARGE SCALE GENOMIC DNA]</scope>
    <source>
        <strain evidence="2">TB1705</strain>
        <tissue evidence="2">Leaf</tissue>
    </source>
</reference>
<gene>
    <name evidence="2" type="ORF">GIB67_002697</name>
</gene>
<feature type="region of interest" description="Disordered" evidence="1">
    <location>
        <begin position="227"/>
        <end position="264"/>
    </location>
</feature>
<comment type="caution">
    <text evidence="2">The sequence shown here is derived from an EMBL/GenBank/DDBJ whole genome shotgun (WGS) entry which is preliminary data.</text>
</comment>
<dbReference type="Proteomes" id="UP000541444">
    <property type="component" value="Unassembled WGS sequence"/>
</dbReference>
<name>A0A7J7LJM6_9MAGN</name>
<feature type="compositionally biased region" description="Polar residues" evidence="1">
    <location>
        <begin position="227"/>
        <end position="253"/>
    </location>
</feature>
<protein>
    <recommendedName>
        <fullName evidence="4">Peptidase A2 domain-containing protein</fullName>
    </recommendedName>
</protein>
<accession>A0A7J7LJM6</accession>
<organism evidence="2 3">
    <name type="scientific">Kingdonia uniflora</name>
    <dbReference type="NCBI Taxonomy" id="39325"/>
    <lineage>
        <taxon>Eukaryota</taxon>
        <taxon>Viridiplantae</taxon>
        <taxon>Streptophyta</taxon>
        <taxon>Embryophyta</taxon>
        <taxon>Tracheophyta</taxon>
        <taxon>Spermatophyta</taxon>
        <taxon>Magnoliopsida</taxon>
        <taxon>Ranunculales</taxon>
        <taxon>Circaeasteraceae</taxon>
        <taxon>Kingdonia</taxon>
    </lineage>
</organism>
<evidence type="ECO:0000256" key="1">
    <source>
        <dbReference type="SAM" id="MobiDB-lite"/>
    </source>
</evidence>
<dbReference type="EMBL" id="JACGCM010002238">
    <property type="protein sequence ID" value="KAF6142833.1"/>
    <property type="molecule type" value="Genomic_DNA"/>
</dbReference>